<keyword evidence="2" id="KW-1185">Reference proteome</keyword>
<dbReference type="SUPFAM" id="SSF53254">
    <property type="entry name" value="Phosphoglycerate mutase-like"/>
    <property type="match status" value="1"/>
</dbReference>
<sequence>MPEQLTAPIIYDDGLLERDLGEWQGQHMADIKKDKNYHEILHQFTQLAPVGGESALTCGERIYQALKSLAQRYQNKNLLVIFHGEALRCSLAKLGNISTGNAYQLFDNGCLLQLTYAHNNRFQLIH</sequence>
<reference evidence="1" key="1">
    <citation type="submission" date="2022-01" db="EMBL/GenBank/DDBJ databases">
        <title>Colwellia maritima, isolated from seawater.</title>
        <authorList>
            <person name="Kristyanto S."/>
            <person name="Jung J."/>
            <person name="Jeon C.O."/>
        </authorList>
    </citation>
    <scope>NUCLEOTIDE SEQUENCE</scope>
    <source>
        <strain evidence="1">MSW7</strain>
    </source>
</reference>
<accession>A0ABS9X7B6</accession>
<dbReference type="Proteomes" id="UP001139646">
    <property type="component" value="Unassembled WGS sequence"/>
</dbReference>
<gene>
    <name evidence="1" type="ORF">L3081_25145</name>
</gene>
<evidence type="ECO:0000313" key="2">
    <source>
        <dbReference type="Proteomes" id="UP001139646"/>
    </source>
</evidence>
<proteinExistence type="predicted"/>
<comment type="caution">
    <text evidence="1">The sequence shown here is derived from an EMBL/GenBank/DDBJ whole genome shotgun (WGS) entry which is preliminary data.</text>
</comment>
<dbReference type="Pfam" id="PF00300">
    <property type="entry name" value="His_Phos_1"/>
    <property type="match status" value="1"/>
</dbReference>
<dbReference type="InterPro" id="IPR029033">
    <property type="entry name" value="His_PPase_superfam"/>
</dbReference>
<protein>
    <submittedName>
        <fullName evidence="1">Histidine phosphatase family protein</fullName>
    </submittedName>
</protein>
<dbReference type="Gene3D" id="3.40.50.1240">
    <property type="entry name" value="Phosphoglycerate mutase-like"/>
    <property type="match status" value="1"/>
</dbReference>
<evidence type="ECO:0000313" key="1">
    <source>
        <dbReference type="EMBL" id="MCI2286111.1"/>
    </source>
</evidence>
<name>A0ABS9X7B6_9GAMM</name>
<organism evidence="1 2">
    <name type="scientific">Colwellia maritima</name>
    <dbReference type="NCBI Taxonomy" id="2912588"/>
    <lineage>
        <taxon>Bacteria</taxon>
        <taxon>Pseudomonadati</taxon>
        <taxon>Pseudomonadota</taxon>
        <taxon>Gammaproteobacteria</taxon>
        <taxon>Alteromonadales</taxon>
        <taxon>Colwelliaceae</taxon>
        <taxon>Colwellia</taxon>
    </lineage>
</organism>
<dbReference type="InterPro" id="IPR013078">
    <property type="entry name" value="His_Pase_superF_clade-1"/>
</dbReference>
<dbReference type="EMBL" id="JAKKSL010000007">
    <property type="protein sequence ID" value="MCI2286111.1"/>
    <property type="molecule type" value="Genomic_DNA"/>
</dbReference>